<name>A0A6J5QG68_9CAUD</name>
<dbReference type="EMBL" id="LR796986">
    <property type="protein sequence ID" value="CAB4180501.1"/>
    <property type="molecule type" value="Genomic_DNA"/>
</dbReference>
<accession>A0A6J5QG68</accession>
<organism evidence="3">
    <name type="scientific">uncultured Caudovirales phage</name>
    <dbReference type="NCBI Taxonomy" id="2100421"/>
    <lineage>
        <taxon>Viruses</taxon>
        <taxon>Duplodnaviria</taxon>
        <taxon>Heunggongvirae</taxon>
        <taxon>Uroviricota</taxon>
        <taxon>Caudoviricetes</taxon>
        <taxon>Peduoviridae</taxon>
        <taxon>Maltschvirus</taxon>
        <taxon>Maltschvirus maltsch</taxon>
    </lineage>
</organism>
<protein>
    <submittedName>
        <fullName evidence="3">Single-strand annealing protein SAK3</fullName>
    </submittedName>
</protein>
<evidence type="ECO:0000313" key="3">
    <source>
        <dbReference type="EMBL" id="CAB4180501.1"/>
    </source>
</evidence>
<gene>
    <name evidence="3" type="ORF">UFOVP1049_42</name>
</gene>
<dbReference type="Pfam" id="PF06378">
    <property type="entry name" value="SSAP_Sak"/>
    <property type="match status" value="1"/>
</dbReference>
<sequence>MNQLDLLKINVNEHTEKKNGLTYLSWAWAWTEVLKADPKANWEVKLFEGSPLMFIGGGTHMVWVTVTMFDKPMTCMLPVLDYRNKPIPTPNSFDVNTSIMRCLVKAIAMHGLGLYIYSGEDLPPDAEPEEVKPAPKKAVDVPAKKRPQPTEWDNSDASRQLFADGMVKFADICTTVDDLNSYWMSNQLQLESLKQTHADLFKGVLDHFSTMKKTFTQGTTNG</sequence>
<dbReference type="InterPro" id="IPR009425">
    <property type="entry name" value="DSRM_SSAP"/>
</dbReference>
<feature type="domain" description="SSAP RNA binding" evidence="2">
    <location>
        <begin position="6"/>
        <end position="144"/>
    </location>
</feature>
<evidence type="ECO:0000256" key="1">
    <source>
        <dbReference type="SAM" id="MobiDB-lite"/>
    </source>
</evidence>
<feature type="compositionally biased region" description="Basic and acidic residues" evidence="1">
    <location>
        <begin position="129"/>
        <end position="143"/>
    </location>
</feature>
<proteinExistence type="predicted"/>
<reference evidence="3" key="1">
    <citation type="submission" date="2020-05" db="EMBL/GenBank/DDBJ databases">
        <authorList>
            <person name="Chiriac C."/>
            <person name="Salcher M."/>
            <person name="Ghai R."/>
            <person name="Kavagutti S V."/>
        </authorList>
    </citation>
    <scope>NUCLEOTIDE SEQUENCE</scope>
</reference>
<feature type="region of interest" description="Disordered" evidence="1">
    <location>
        <begin position="125"/>
        <end position="155"/>
    </location>
</feature>
<evidence type="ECO:0000259" key="2">
    <source>
        <dbReference type="Pfam" id="PF06378"/>
    </source>
</evidence>